<dbReference type="InterPro" id="IPR033964">
    <property type="entry name" value="ABBA"/>
</dbReference>
<evidence type="ECO:0000313" key="4">
    <source>
        <dbReference type="Proteomes" id="UP000326532"/>
    </source>
</evidence>
<dbReference type="VEuPathDB" id="FungiDB:BDV34DRAFT_231500"/>
<name>A0A5N6D1J8_ASPPA</name>
<dbReference type="Proteomes" id="UP000326532">
    <property type="component" value="Unassembled WGS sequence"/>
</dbReference>
<evidence type="ECO:0000313" key="3">
    <source>
        <dbReference type="EMBL" id="KAB8199134.1"/>
    </source>
</evidence>
<dbReference type="PANTHER" id="PTHR40627:SF3">
    <property type="entry name" value="PRENYLTRANSFERASE ASQH2-RELATED"/>
    <property type="match status" value="1"/>
</dbReference>
<dbReference type="GO" id="GO:0009820">
    <property type="term" value="P:alkaloid metabolic process"/>
    <property type="evidence" value="ECO:0007669"/>
    <property type="project" value="InterPro"/>
</dbReference>
<accession>A0A5N6D1J8</accession>
<dbReference type="GO" id="GO:0016765">
    <property type="term" value="F:transferase activity, transferring alkyl or aryl (other than methyl) groups"/>
    <property type="evidence" value="ECO:0007669"/>
    <property type="project" value="InterPro"/>
</dbReference>
<dbReference type="PANTHER" id="PTHR40627">
    <property type="entry name" value="INDOLE PRENYLTRANSFERASE TDIB-RELATED"/>
    <property type="match status" value="1"/>
</dbReference>
<sequence length="202" mass="22864">MATEAQFNLAKEQWLAAAKTARTEKEARRGRHSLAVECQNGGISAKAYFFPNLKSPATGTSPGKLFLDSVERLGLEGLQEPINHLRNFLGLGRLKLYVTDQLVIWDRVVDIWTLRGSRLGDPQCDTDLILLRKLWDLLEIPEGYRWNVRPDYPLGTPPPLDYRPVMMANWTLSPTKEFPGPQIYLLTFGKNDAVVIDARVPF</sequence>
<dbReference type="AlphaFoldDB" id="A0A5N6D1J8"/>
<evidence type="ECO:0000256" key="2">
    <source>
        <dbReference type="ARBA" id="ARBA00022679"/>
    </source>
</evidence>
<keyword evidence="4" id="KW-1185">Reference proteome</keyword>
<protein>
    <submittedName>
        <fullName evidence="3">Tryptophan dimethylallyltransferase-domain-containing protein</fullName>
    </submittedName>
</protein>
<proteinExistence type="inferred from homology"/>
<organism evidence="3 4">
    <name type="scientific">Aspergillus parasiticus</name>
    <dbReference type="NCBI Taxonomy" id="5067"/>
    <lineage>
        <taxon>Eukaryota</taxon>
        <taxon>Fungi</taxon>
        <taxon>Dikarya</taxon>
        <taxon>Ascomycota</taxon>
        <taxon>Pezizomycotina</taxon>
        <taxon>Eurotiomycetes</taxon>
        <taxon>Eurotiomycetidae</taxon>
        <taxon>Eurotiales</taxon>
        <taxon>Aspergillaceae</taxon>
        <taxon>Aspergillus</taxon>
        <taxon>Aspergillus subgen. Circumdati</taxon>
    </lineage>
</organism>
<comment type="similarity">
    <text evidence="1">Belongs to the tryptophan dimethylallyltransferase family.</text>
</comment>
<dbReference type="SFLD" id="SFLDS00036">
    <property type="entry name" value="Aromatic_Prenyltransferase"/>
    <property type="match status" value="1"/>
</dbReference>
<dbReference type="EMBL" id="ML735093">
    <property type="protein sequence ID" value="KAB8199134.1"/>
    <property type="molecule type" value="Genomic_DNA"/>
</dbReference>
<reference evidence="3 4" key="1">
    <citation type="submission" date="2019-04" db="EMBL/GenBank/DDBJ databases">
        <title>Fungal friends and foes A comparative genomics study of 23 Aspergillus species from section Flavi.</title>
        <authorList>
            <consortium name="DOE Joint Genome Institute"/>
            <person name="Kjaerbolling I."/>
            <person name="Vesth T.C."/>
            <person name="Frisvad J.C."/>
            <person name="Nybo J.L."/>
            <person name="Theobald S."/>
            <person name="Kildgaard S."/>
            <person name="Petersen T.I."/>
            <person name="Kuo A."/>
            <person name="Sato A."/>
            <person name="Lyhne E.K."/>
            <person name="Kogle M.E."/>
            <person name="Wiebenga A."/>
            <person name="Kun R.S."/>
            <person name="Lubbers R.J."/>
            <person name="Makela M.R."/>
            <person name="Barry K."/>
            <person name="Chovatia M."/>
            <person name="Clum A."/>
            <person name="Daum C."/>
            <person name="Haridas S."/>
            <person name="He G."/>
            <person name="LaButti K."/>
            <person name="Lipzen A."/>
            <person name="Mondo S."/>
            <person name="Pangilinan J."/>
            <person name="Riley R."/>
            <person name="Salamov A."/>
            <person name="Simmons B.A."/>
            <person name="Magnuson J.K."/>
            <person name="Henrissat B."/>
            <person name="Mortensen U.H."/>
            <person name="Larsen T.O."/>
            <person name="De vries R.P."/>
            <person name="Grigoriev I.V."/>
            <person name="Machida M."/>
            <person name="Baker S.E."/>
            <person name="Andersen M.R."/>
        </authorList>
    </citation>
    <scope>NUCLEOTIDE SEQUENCE [LARGE SCALE GENOMIC DNA]</scope>
    <source>
        <strain evidence="3 4">CBS 117618</strain>
    </source>
</reference>
<evidence type="ECO:0000256" key="1">
    <source>
        <dbReference type="ARBA" id="ARBA00010209"/>
    </source>
</evidence>
<keyword evidence="2 3" id="KW-0808">Transferase</keyword>
<gene>
    <name evidence="3" type="ORF">BDV34DRAFT_231500</name>
</gene>
<dbReference type="Pfam" id="PF11991">
    <property type="entry name" value="Trp_DMAT"/>
    <property type="match status" value="2"/>
</dbReference>
<dbReference type="InterPro" id="IPR017795">
    <property type="entry name" value="ABBA_NscD-like"/>
</dbReference>